<proteinExistence type="predicted"/>
<feature type="non-terminal residue" evidence="2">
    <location>
        <position position="1"/>
    </location>
</feature>
<feature type="region of interest" description="Disordered" evidence="1">
    <location>
        <begin position="31"/>
        <end position="65"/>
    </location>
</feature>
<dbReference type="Proteomes" id="UP000005324">
    <property type="component" value="Unassembled WGS sequence"/>
</dbReference>
<organism evidence="2 3">
    <name type="scientific">Pseudoroseomonas cervicalis ATCC 49957</name>
    <dbReference type="NCBI Taxonomy" id="525371"/>
    <lineage>
        <taxon>Bacteria</taxon>
        <taxon>Pseudomonadati</taxon>
        <taxon>Pseudomonadota</taxon>
        <taxon>Alphaproteobacteria</taxon>
        <taxon>Acetobacterales</taxon>
        <taxon>Roseomonadaceae</taxon>
        <taxon>Roseomonas</taxon>
    </lineage>
</organism>
<name>D5RGA8_9PROT</name>
<keyword evidence="3" id="KW-1185">Reference proteome</keyword>
<accession>D5RGA8</accession>
<reference evidence="2 3" key="1">
    <citation type="submission" date="2010-04" db="EMBL/GenBank/DDBJ databases">
        <authorList>
            <person name="Qin X."/>
            <person name="Bachman B."/>
            <person name="Battles P."/>
            <person name="Bell A."/>
            <person name="Bess C."/>
            <person name="Bickham C."/>
            <person name="Chaboub L."/>
            <person name="Chen D."/>
            <person name="Coyle M."/>
            <person name="Deiros D.R."/>
            <person name="Dinh H."/>
            <person name="Forbes L."/>
            <person name="Fowler G."/>
            <person name="Francisco L."/>
            <person name="Fu Q."/>
            <person name="Gubbala S."/>
            <person name="Hale W."/>
            <person name="Han Y."/>
            <person name="Hemphill L."/>
            <person name="Highlander S.K."/>
            <person name="Hirani K."/>
            <person name="Hogues M."/>
            <person name="Jackson L."/>
            <person name="Jakkamsetti A."/>
            <person name="Javaid M."/>
            <person name="Jiang H."/>
            <person name="Korchina V."/>
            <person name="Kovar C."/>
            <person name="Lara F."/>
            <person name="Lee S."/>
            <person name="Mata R."/>
            <person name="Mathew T."/>
            <person name="Moen C."/>
            <person name="Morales K."/>
            <person name="Munidasa M."/>
            <person name="Nazareth L."/>
            <person name="Ngo R."/>
            <person name="Nguyen L."/>
            <person name="Okwuonu G."/>
            <person name="Ongeri F."/>
            <person name="Patil S."/>
            <person name="Petrosino J."/>
            <person name="Pham C."/>
            <person name="Pham P."/>
            <person name="Pu L.-L."/>
            <person name="Puazo M."/>
            <person name="Raj R."/>
            <person name="Reid J."/>
            <person name="Rouhana J."/>
            <person name="Saada N."/>
            <person name="Shang Y."/>
            <person name="Simmons D."/>
            <person name="Thornton R."/>
            <person name="Warren J."/>
            <person name="Weissenberger G."/>
            <person name="Zhang J."/>
            <person name="Zhang L."/>
            <person name="Zhou C."/>
            <person name="Zhu D."/>
            <person name="Muzny D."/>
            <person name="Worley K."/>
            <person name="Gibbs R."/>
        </authorList>
    </citation>
    <scope>NUCLEOTIDE SEQUENCE [LARGE SCALE GENOMIC DNA]</scope>
    <source>
        <strain evidence="2 3">ATCC 49957</strain>
    </source>
</reference>
<comment type="caution">
    <text evidence="2">The sequence shown here is derived from an EMBL/GenBank/DDBJ whole genome shotgun (WGS) entry which is preliminary data.</text>
</comment>
<evidence type="ECO:0000256" key="1">
    <source>
        <dbReference type="SAM" id="MobiDB-lite"/>
    </source>
</evidence>
<sequence length="65" mass="6635">GALLLRRGAGGMAGAARRALGVTVLGAALGRRRGKGRGAARAFRPARGARHGRHPGDRPRRSKGG</sequence>
<dbReference type="HOGENOM" id="CLU_2855224_0_0_5"/>
<dbReference type="AlphaFoldDB" id="D5RGA8"/>
<protein>
    <submittedName>
        <fullName evidence="2">Uncharacterized protein</fullName>
    </submittedName>
</protein>
<gene>
    <name evidence="2" type="ORF">HMPREF0731_0117</name>
</gene>
<evidence type="ECO:0000313" key="3">
    <source>
        <dbReference type="Proteomes" id="UP000005324"/>
    </source>
</evidence>
<evidence type="ECO:0000313" key="2">
    <source>
        <dbReference type="EMBL" id="EFH13661.1"/>
    </source>
</evidence>
<dbReference type="EMBL" id="ADVL01000029">
    <property type="protein sequence ID" value="EFH13661.1"/>
    <property type="molecule type" value="Genomic_DNA"/>
</dbReference>